<evidence type="ECO:0000256" key="1">
    <source>
        <dbReference type="ARBA" id="ARBA00000826"/>
    </source>
</evidence>
<dbReference type="InterPro" id="IPR037439">
    <property type="entry name" value="Branching_enzy"/>
</dbReference>
<dbReference type="CDD" id="cd11322">
    <property type="entry name" value="AmyAc_Glg_BE"/>
    <property type="match status" value="1"/>
</dbReference>
<feature type="domain" description="Glycosyl hydrolase family 13 catalytic" evidence="10">
    <location>
        <begin position="251"/>
        <end position="618"/>
    </location>
</feature>
<organism evidence="11">
    <name type="scientific">hydrothermal vent metagenome</name>
    <dbReference type="NCBI Taxonomy" id="652676"/>
    <lineage>
        <taxon>unclassified sequences</taxon>
        <taxon>metagenomes</taxon>
        <taxon>ecological metagenomes</taxon>
    </lineage>
</organism>
<keyword evidence="6 11" id="KW-0328">Glycosyltransferase</keyword>
<dbReference type="Gene3D" id="2.60.40.1180">
    <property type="entry name" value="Golgi alpha-mannosidase II"/>
    <property type="match status" value="1"/>
</dbReference>
<dbReference type="InterPro" id="IPR013780">
    <property type="entry name" value="Glyco_hydro_b"/>
</dbReference>
<dbReference type="GO" id="GO:0004553">
    <property type="term" value="F:hydrolase activity, hydrolyzing O-glycosyl compounds"/>
    <property type="evidence" value="ECO:0007669"/>
    <property type="project" value="InterPro"/>
</dbReference>
<dbReference type="GO" id="GO:0003844">
    <property type="term" value="F:1,4-alpha-glucan branching enzyme activity"/>
    <property type="evidence" value="ECO:0007669"/>
    <property type="project" value="UniProtKB-EC"/>
</dbReference>
<keyword evidence="9" id="KW-0119">Carbohydrate metabolism</keyword>
<dbReference type="InterPro" id="IPR014756">
    <property type="entry name" value="Ig_E-set"/>
</dbReference>
<evidence type="ECO:0000256" key="7">
    <source>
        <dbReference type="ARBA" id="ARBA00022679"/>
    </source>
</evidence>
<dbReference type="PIRSF" id="PIRSF000463">
    <property type="entry name" value="GlgB"/>
    <property type="match status" value="1"/>
</dbReference>
<dbReference type="PANTHER" id="PTHR43651">
    <property type="entry name" value="1,4-ALPHA-GLUCAN-BRANCHING ENZYME"/>
    <property type="match status" value="1"/>
</dbReference>
<dbReference type="NCBIfam" id="NF008967">
    <property type="entry name" value="PRK12313.1"/>
    <property type="match status" value="1"/>
</dbReference>
<dbReference type="GO" id="GO:0005829">
    <property type="term" value="C:cytosol"/>
    <property type="evidence" value="ECO:0007669"/>
    <property type="project" value="TreeGrafter"/>
</dbReference>
<dbReference type="CDD" id="cd02855">
    <property type="entry name" value="E_set_GBE_prok_N"/>
    <property type="match status" value="1"/>
</dbReference>
<dbReference type="FunFam" id="2.60.40.10:FF:000169">
    <property type="entry name" value="1,4-alpha-glucan branching enzyme GlgB"/>
    <property type="match status" value="1"/>
</dbReference>
<dbReference type="EMBL" id="UOEO01000060">
    <property type="protein sequence ID" value="VAW16897.1"/>
    <property type="molecule type" value="Genomic_DNA"/>
</dbReference>
<dbReference type="InterPro" id="IPR006407">
    <property type="entry name" value="GlgB"/>
</dbReference>
<dbReference type="SUPFAM" id="SSF51445">
    <property type="entry name" value="(Trans)glycosidases"/>
    <property type="match status" value="1"/>
</dbReference>
<dbReference type="EC" id="2.4.1.18" evidence="4"/>
<dbReference type="FunFam" id="3.20.20.80:FF:000003">
    <property type="entry name" value="1,4-alpha-glucan branching enzyme GlgB"/>
    <property type="match status" value="1"/>
</dbReference>
<dbReference type="GO" id="GO:0043169">
    <property type="term" value="F:cation binding"/>
    <property type="evidence" value="ECO:0007669"/>
    <property type="project" value="InterPro"/>
</dbReference>
<evidence type="ECO:0000313" key="11">
    <source>
        <dbReference type="EMBL" id="VAW16897.1"/>
    </source>
</evidence>
<reference evidence="11" key="1">
    <citation type="submission" date="2018-06" db="EMBL/GenBank/DDBJ databases">
        <authorList>
            <person name="Zhirakovskaya E."/>
        </authorList>
    </citation>
    <scope>NUCLEOTIDE SEQUENCE</scope>
</reference>
<dbReference type="Pfam" id="PF02922">
    <property type="entry name" value="CBM_48"/>
    <property type="match status" value="1"/>
</dbReference>
<gene>
    <name evidence="11" type="ORF">MNBD_ALPHA12-589</name>
</gene>
<evidence type="ECO:0000256" key="4">
    <source>
        <dbReference type="ARBA" id="ARBA00012541"/>
    </source>
</evidence>
<protein>
    <recommendedName>
        <fullName evidence="4">1,4-alpha-glucan branching enzyme</fullName>
        <ecNumber evidence="4">2.4.1.18</ecNumber>
    </recommendedName>
</protein>
<dbReference type="NCBIfam" id="TIGR01515">
    <property type="entry name" value="branching_enzym"/>
    <property type="match status" value="1"/>
</dbReference>
<dbReference type="InterPro" id="IPR004193">
    <property type="entry name" value="Glyco_hydro_13_N"/>
</dbReference>
<evidence type="ECO:0000259" key="10">
    <source>
        <dbReference type="SMART" id="SM00642"/>
    </source>
</evidence>
<evidence type="ECO:0000256" key="5">
    <source>
        <dbReference type="ARBA" id="ARBA00022600"/>
    </source>
</evidence>
<dbReference type="InterPro" id="IPR044143">
    <property type="entry name" value="GlgB_N_E_set_prok"/>
</dbReference>
<dbReference type="GO" id="GO:0005978">
    <property type="term" value="P:glycogen biosynthetic process"/>
    <property type="evidence" value="ECO:0007669"/>
    <property type="project" value="UniProtKB-UniPathway"/>
</dbReference>
<keyword evidence="5" id="KW-0321">Glycogen metabolism</keyword>
<dbReference type="NCBIfam" id="NF003811">
    <property type="entry name" value="PRK05402.1"/>
    <property type="match status" value="1"/>
</dbReference>
<keyword evidence="7 11" id="KW-0808">Transferase</keyword>
<dbReference type="Pfam" id="PF02806">
    <property type="entry name" value="Alpha-amylase_C"/>
    <property type="match status" value="1"/>
</dbReference>
<evidence type="ECO:0000256" key="3">
    <source>
        <dbReference type="ARBA" id="ARBA00009000"/>
    </source>
</evidence>
<accession>A0A3B0TTY6</accession>
<evidence type="ECO:0000256" key="2">
    <source>
        <dbReference type="ARBA" id="ARBA00004964"/>
    </source>
</evidence>
<dbReference type="InterPro" id="IPR017853">
    <property type="entry name" value="GH"/>
</dbReference>
<proteinExistence type="inferred from homology"/>
<dbReference type="UniPathway" id="UPA00164"/>
<comment type="pathway">
    <text evidence="2">Glycan biosynthesis; glycogen biosynthesis.</text>
</comment>
<evidence type="ECO:0000256" key="9">
    <source>
        <dbReference type="ARBA" id="ARBA00023277"/>
    </source>
</evidence>
<sequence length="730" mass="82599">MGDWQLDDKSIAAIISGTHHDAFSVLGLHQYGKKFVARVFAPGASGLVAFNESGDELGALELRDKAGFFEGIVGVKQRQVLRYKAANGSGEWEFVDPFSFGPVLGPMDDYYFAEGTHLRLFDKLGAHAIQFEGVSGVHFAVWAPNAKRVSVVGEFNDWDGRRYPMRFRADSGVWEIFLPGLNAGAVYKYEIIGVDGTLLPLKADPYAQQSQLRPENTSVVADPAPFEWTDKEYLDKRAQKDWRREPMAIYEVHLGSWRRRPDGGFFSYDQLIEQLIPYALDMGFTHLELLPISEHPLDASWGYQPIGLFSPTARFGDPRGFARFVDAAHKAGLGIIIDWVPAHFPTDEYGLIRFDGTALYEHEDPRLGFHPDWNTAIYNFGRREVVSFLINNALFWLEKYHIDGLRVDAVASMLYLDYSRKPGDWVPNRFGGNQNLEAIAFIKRFNSEVYGANPGIFTIAEESTSFASVSAPVEAGGLGFGFKWNMGFMHDTLSYMSRDPIYRRYHHNDMTFGLLYAWSENFVLPFSHDEVVHGKGSLLNKMSGDDWQKFATLRAFYGFIWGYPGKKLLFMGQEFAQRNEWSEQRALDWHLLDAPSHEGVRRLIGDLNRAYRDIEALHRRDCEPKGFDWLIPNDQTNSVFAFVRQGAGSEMVVVISNFTPQVHDNYSLPMPRPGRWIEVINTDAEIYCGSNKGNDGHVIAQPVSGEGWPAMAQVRLPPLATLILRFDSSF</sequence>
<dbReference type="InterPro" id="IPR006047">
    <property type="entry name" value="GH13_cat_dom"/>
</dbReference>
<comment type="catalytic activity">
    <reaction evidence="1">
        <text>Transfers a segment of a (1-&gt;4)-alpha-D-glucan chain to a primary hydroxy group in a similar glucan chain.</text>
        <dbReference type="EC" id="2.4.1.18"/>
    </reaction>
</comment>
<dbReference type="HAMAP" id="MF_00685">
    <property type="entry name" value="GlgB"/>
    <property type="match status" value="1"/>
</dbReference>
<dbReference type="PANTHER" id="PTHR43651:SF3">
    <property type="entry name" value="1,4-ALPHA-GLUCAN-BRANCHING ENZYME"/>
    <property type="match status" value="1"/>
</dbReference>
<dbReference type="InterPro" id="IPR013783">
    <property type="entry name" value="Ig-like_fold"/>
</dbReference>
<name>A0A3B0TTY6_9ZZZZ</name>
<dbReference type="SUPFAM" id="SSF81296">
    <property type="entry name" value="E set domains"/>
    <property type="match status" value="2"/>
</dbReference>
<comment type="similarity">
    <text evidence="3">Belongs to the glycosyl hydrolase 13 family. GlgB subfamily.</text>
</comment>
<evidence type="ECO:0000256" key="6">
    <source>
        <dbReference type="ARBA" id="ARBA00022676"/>
    </source>
</evidence>
<dbReference type="FunFam" id="2.60.40.1180:FF:000002">
    <property type="entry name" value="1,4-alpha-glucan branching enzyme GlgB"/>
    <property type="match status" value="1"/>
</dbReference>
<evidence type="ECO:0000256" key="8">
    <source>
        <dbReference type="ARBA" id="ARBA00023056"/>
    </source>
</evidence>
<dbReference type="InterPro" id="IPR054169">
    <property type="entry name" value="GlgB_N"/>
</dbReference>
<dbReference type="SUPFAM" id="SSF51011">
    <property type="entry name" value="Glycosyl hydrolase domain"/>
    <property type="match status" value="1"/>
</dbReference>
<dbReference type="InterPro" id="IPR006048">
    <property type="entry name" value="A-amylase/branching_C"/>
</dbReference>
<dbReference type="SMART" id="SM00642">
    <property type="entry name" value="Aamy"/>
    <property type="match status" value="1"/>
</dbReference>
<dbReference type="Pfam" id="PF22019">
    <property type="entry name" value="GlgB_N"/>
    <property type="match status" value="1"/>
</dbReference>
<dbReference type="Gene3D" id="3.20.20.80">
    <property type="entry name" value="Glycosidases"/>
    <property type="match status" value="1"/>
</dbReference>
<dbReference type="AlphaFoldDB" id="A0A3B0TTY6"/>
<dbReference type="Gene3D" id="2.60.40.10">
    <property type="entry name" value="Immunoglobulins"/>
    <property type="match status" value="1"/>
</dbReference>
<keyword evidence="8" id="KW-0320">Glycogen biosynthesis</keyword>